<accession>A0A9X3CLC6</accession>
<evidence type="ECO:0000256" key="2">
    <source>
        <dbReference type="ARBA" id="ARBA00022617"/>
    </source>
</evidence>
<evidence type="ECO:0000256" key="6">
    <source>
        <dbReference type="PROSITE-ProRule" id="PRU00433"/>
    </source>
</evidence>
<dbReference type="GO" id="GO:0020037">
    <property type="term" value="F:heme binding"/>
    <property type="evidence" value="ECO:0007669"/>
    <property type="project" value="InterPro"/>
</dbReference>
<dbReference type="RefSeq" id="WP_265673950.1">
    <property type="nucleotide sequence ID" value="NZ_JAKRRY010000005.1"/>
</dbReference>
<dbReference type="Proteomes" id="UP001155587">
    <property type="component" value="Unassembled WGS sequence"/>
</dbReference>
<evidence type="ECO:0000313" key="10">
    <source>
        <dbReference type="Proteomes" id="UP001155587"/>
    </source>
</evidence>
<dbReference type="InterPro" id="IPR050597">
    <property type="entry name" value="Cytochrome_c_Oxidase_Subunit"/>
</dbReference>
<dbReference type="AlphaFoldDB" id="A0A9X3CLC6"/>
<evidence type="ECO:0000256" key="4">
    <source>
        <dbReference type="ARBA" id="ARBA00022982"/>
    </source>
</evidence>
<gene>
    <name evidence="9" type="ORF">MD535_05875</name>
</gene>
<keyword evidence="10" id="KW-1185">Reference proteome</keyword>
<dbReference type="InterPro" id="IPR036909">
    <property type="entry name" value="Cyt_c-like_dom_sf"/>
</dbReference>
<keyword evidence="1" id="KW-0813">Transport</keyword>
<dbReference type="Gene3D" id="1.10.760.10">
    <property type="entry name" value="Cytochrome c-like domain"/>
    <property type="match status" value="1"/>
</dbReference>
<organism evidence="9 10">
    <name type="scientific">Vibrio qingdaonensis</name>
    <dbReference type="NCBI Taxonomy" id="2829491"/>
    <lineage>
        <taxon>Bacteria</taxon>
        <taxon>Pseudomonadati</taxon>
        <taxon>Pseudomonadota</taxon>
        <taxon>Gammaproteobacteria</taxon>
        <taxon>Vibrionales</taxon>
        <taxon>Vibrionaceae</taxon>
        <taxon>Vibrio</taxon>
    </lineage>
</organism>
<dbReference type="Pfam" id="PF00034">
    <property type="entry name" value="Cytochrom_C"/>
    <property type="match status" value="1"/>
</dbReference>
<reference evidence="9" key="1">
    <citation type="submission" date="2022-02" db="EMBL/GenBank/DDBJ databases">
        <title>Vibrio sp. nov, a new bacterium isolated from seawater.</title>
        <authorList>
            <person name="Yuan Y."/>
        </authorList>
    </citation>
    <scope>NUCLEOTIDE SEQUENCE</scope>
    <source>
        <strain evidence="9">ZSDZ65</strain>
    </source>
</reference>
<keyword evidence="4" id="KW-0249">Electron transport</keyword>
<dbReference type="GO" id="GO:0046872">
    <property type="term" value="F:metal ion binding"/>
    <property type="evidence" value="ECO:0007669"/>
    <property type="project" value="UniProtKB-KW"/>
</dbReference>
<evidence type="ECO:0000256" key="7">
    <source>
        <dbReference type="SAM" id="SignalP"/>
    </source>
</evidence>
<keyword evidence="3 6" id="KW-0479">Metal-binding</keyword>
<dbReference type="PROSITE" id="PS51007">
    <property type="entry name" value="CYTC"/>
    <property type="match status" value="1"/>
</dbReference>
<dbReference type="PANTHER" id="PTHR33751">
    <property type="entry name" value="CBB3-TYPE CYTOCHROME C OXIDASE SUBUNIT FIXP"/>
    <property type="match status" value="1"/>
</dbReference>
<keyword evidence="2 6" id="KW-0349">Heme</keyword>
<evidence type="ECO:0000256" key="5">
    <source>
        <dbReference type="ARBA" id="ARBA00023004"/>
    </source>
</evidence>
<feature type="signal peptide" evidence="7">
    <location>
        <begin position="1"/>
        <end position="20"/>
    </location>
</feature>
<dbReference type="PANTHER" id="PTHR33751:SF9">
    <property type="entry name" value="CYTOCHROME C4"/>
    <property type="match status" value="1"/>
</dbReference>
<dbReference type="SUPFAM" id="SSF46626">
    <property type="entry name" value="Cytochrome c"/>
    <property type="match status" value="1"/>
</dbReference>
<feature type="chain" id="PRO_5040753561" evidence="7">
    <location>
        <begin position="21"/>
        <end position="106"/>
    </location>
</feature>
<dbReference type="GO" id="GO:0009055">
    <property type="term" value="F:electron transfer activity"/>
    <property type="evidence" value="ECO:0007669"/>
    <property type="project" value="InterPro"/>
</dbReference>
<proteinExistence type="predicted"/>
<keyword evidence="7" id="KW-0732">Signal</keyword>
<evidence type="ECO:0000256" key="3">
    <source>
        <dbReference type="ARBA" id="ARBA00022723"/>
    </source>
</evidence>
<dbReference type="EMBL" id="JAKRRY010000005">
    <property type="protein sequence ID" value="MCW8345539.1"/>
    <property type="molecule type" value="Genomic_DNA"/>
</dbReference>
<evidence type="ECO:0000259" key="8">
    <source>
        <dbReference type="PROSITE" id="PS51007"/>
    </source>
</evidence>
<sequence length="106" mass="11701">MLRLFAIVFSTYLVSFTVTASGFGDANLGEQKSPSCVFCHNPNGTPTQAHYPNLNGQDPLYLFNAMKAYKLGERSGALSDMMKVQLQNLNEDDLRDVAAFYATRAN</sequence>
<evidence type="ECO:0000313" key="9">
    <source>
        <dbReference type="EMBL" id="MCW8345539.1"/>
    </source>
</evidence>
<protein>
    <submittedName>
        <fullName evidence="9">Cytochrome c</fullName>
    </submittedName>
</protein>
<feature type="domain" description="Cytochrome c" evidence="8">
    <location>
        <begin position="24"/>
        <end position="105"/>
    </location>
</feature>
<name>A0A9X3CLC6_9VIBR</name>
<dbReference type="InterPro" id="IPR009056">
    <property type="entry name" value="Cyt_c-like_dom"/>
</dbReference>
<keyword evidence="5 6" id="KW-0408">Iron</keyword>
<comment type="caution">
    <text evidence="9">The sequence shown here is derived from an EMBL/GenBank/DDBJ whole genome shotgun (WGS) entry which is preliminary data.</text>
</comment>
<evidence type="ECO:0000256" key="1">
    <source>
        <dbReference type="ARBA" id="ARBA00022448"/>
    </source>
</evidence>